<protein>
    <submittedName>
        <fullName evidence="1">Uncharacterized protein</fullName>
    </submittedName>
</protein>
<sequence length="204" mass="22992">SSSAASSSAVPEEPTPVGKLWTAQWKDADLTNTYTKKCKSSSSYKAQIYELGEMYPALKTWAPELKVFYNKQHYPGSWEGEDAHGEGRTLLKMEYEELPYAVREWLLRNPKQRHYSVQEDIVFFAPGAIYPIAPLWVEESETESKSALGECEGVLEDLENYSATAKDGVVLGHVSHSKTGKNEVEFSVEAFQISEKKGKEERDE</sequence>
<dbReference type="Proteomes" id="UP000799753">
    <property type="component" value="Unassembled WGS sequence"/>
</dbReference>
<evidence type="ECO:0000313" key="2">
    <source>
        <dbReference type="Proteomes" id="UP000799753"/>
    </source>
</evidence>
<evidence type="ECO:0000313" key="1">
    <source>
        <dbReference type="EMBL" id="KAF2641143.1"/>
    </source>
</evidence>
<keyword evidence="2" id="KW-1185">Reference proteome</keyword>
<name>A0A6A6S399_9PLEO</name>
<proteinExistence type="predicted"/>
<dbReference type="OrthoDB" id="4359806at2759"/>
<dbReference type="AlphaFoldDB" id="A0A6A6S399"/>
<gene>
    <name evidence="1" type="ORF">P280DRAFT_374215</name>
</gene>
<feature type="non-terminal residue" evidence="1">
    <location>
        <position position="1"/>
    </location>
</feature>
<organism evidence="1 2">
    <name type="scientific">Massarina eburnea CBS 473.64</name>
    <dbReference type="NCBI Taxonomy" id="1395130"/>
    <lineage>
        <taxon>Eukaryota</taxon>
        <taxon>Fungi</taxon>
        <taxon>Dikarya</taxon>
        <taxon>Ascomycota</taxon>
        <taxon>Pezizomycotina</taxon>
        <taxon>Dothideomycetes</taxon>
        <taxon>Pleosporomycetidae</taxon>
        <taxon>Pleosporales</taxon>
        <taxon>Massarineae</taxon>
        <taxon>Massarinaceae</taxon>
        <taxon>Massarina</taxon>
    </lineage>
</organism>
<accession>A0A6A6S399</accession>
<feature type="non-terminal residue" evidence="1">
    <location>
        <position position="204"/>
    </location>
</feature>
<reference evidence="1" key="1">
    <citation type="journal article" date="2020" name="Stud. Mycol.">
        <title>101 Dothideomycetes genomes: a test case for predicting lifestyles and emergence of pathogens.</title>
        <authorList>
            <person name="Haridas S."/>
            <person name="Albert R."/>
            <person name="Binder M."/>
            <person name="Bloem J."/>
            <person name="Labutti K."/>
            <person name="Salamov A."/>
            <person name="Andreopoulos B."/>
            <person name="Baker S."/>
            <person name="Barry K."/>
            <person name="Bills G."/>
            <person name="Bluhm B."/>
            <person name="Cannon C."/>
            <person name="Castanera R."/>
            <person name="Culley D."/>
            <person name="Daum C."/>
            <person name="Ezra D."/>
            <person name="Gonzalez J."/>
            <person name="Henrissat B."/>
            <person name="Kuo A."/>
            <person name="Liang C."/>
            <person name="Lipzen A."/>
            <person name="Lutzoni F."/>
            <person name="Magnuson J."/>
            <person name="Mondo S."/>
            <person name="Nolan M."/>
            <person name="Ohm R."/>
            <person name="Pangilinan J."/>
            <person name="Park H.-J."/>
            <person name="Ramirez L."/>
            <person name="Alfaro M."/>
            <person name="Sun H."/>
            <person name="Tritt A."/>
            <person name="Yoshinaga Y."/>
            <person name="Zwiers L.-H."/>
            <person name="Turgeon B."/>
            <person name="Goodwin S."/>
            <person name="Spatafora J."/>
            <person name="Crous P."/>
            <person name="Grigoriev I."/>
        </authorList>
    </citation>
    <scope>NUCLEOTIDE SEQUENCE</scope>
    <source>
        <strain evidence="1">CBS 473.64</strain>
    </source>
</reference>
<dbReference type="EMBL" id="MU006783">
    <property type="protein sequence ID" value="KAF2641143.1"/>
    <property type="molecule type" value="Genomic_DNA"/>
</dbReference>